<comment type="caution">
    <text evidence="2">The sequence shown here is derived from an EMBL/GenBank/DDBJ whole genome shotgun (WGS) entry which is preliminary data.</text>
</comment>
<evidence type="ECO:0000256" key="1">
    <source>
        <dbReference type="SAM" id="MobiDB-lite"/>
    </source>
</evidence>
<evidence type="ECO:0000313" key="3">
    <source>
        <dbReference type="Proteomes" id="UP000289738"/>
    </source>
</evidence>
<dbReference type="AlphaFoldDB" id="A0A444Y1Q1"/>
<feature type="region of interest" description="Disordered" evidence="1">
    <location>
        <begin position="1"/>
        <end position="60"/>
    </location>
</feature>
<protein>
    <submittedName>
        <fullName evidence="2">Uncharacterized protein</fullName>
    </submittedName>
</protein>
<feature type="compositionally biased region" description="Basic and acidic residues" evidence="1">
    <location>
        <begin position="90"/>
        <end position="113"/>
    </location>
</feature>
<feature type="region of interest" description="Disordered" evidence="1">
    <location>
        <begin position="72"/>
        <end position="167"/>
    </location>
</feature>
<name>A0A444Y1Q1_ARAHY</name>
<dbReference type="Proteomes" id="UP000289738">
    <property type="component" value="Chromosome B08"/>
</dbReference>
<feature type="compositionally biased region" description="Basic and acidic residues" evidence="1">
    <location>
        <begin position="134"/>
        <end position="151"/>
    </location>
</feature>
<reference evidence="2 3" key="1">
    <citation type="submission" date="2019-01" db="EMBL/GenBank/DDBJ databases">
        <title>Sequencing of cultivated peanut Arachis hypogaea provides insights into genome evolution and oil improvement.</title>
        <authorList>
            <person name="Chen X."/>
        </authorList>
    </citation>
    <scope>NUCLEOTIDE SEQUENCE [LARGE SCALE GENOMIC DNA]</scope>
    <source>
        <strain evidence="3">cv. Fuhuasheng</strain>
        <tissue evidence="2">Leaves</tissue>
    </source>
</reference>
<dbReference type="EMBL" id="SDMP01000018">
    <property type="protein sequence ID" value="RYQ95819.1"/>
    <property type="molecule type" value="Genomic_DNA"/>
</dbReference>
<sequence>MENLTTSGNPMDDVGARNDPPVEGTAEHGDNQNGKFGALQNKCNHDNHGNGQTNPNFGPWMMVKRYTNKKKIQIRQKESHGNQKQVTKYNSEKDESPKRKDSDGSRFTVLHEEISEDVQGRIVEPRGNQVKQSDVLRVEVGSRDRKEESSSRDQVGPEQGALARKGAGSKAFPSIIRDLRQEYEANFFFLLETHVSGTRGKQIRDKMGFDKSFVVDAMAWITHPDFGKFVDASWNVKNSWDEGISNFKNKIKEWNSSVFGNVFKQKHRILRRLQGQWNVRKLQEMLPEDIVKRIVELVIHVLRDCFYARSIWQRLIPPNGINSFFNTSLNNWLSLNLTSNNNWSCLFGVAASSLWFFRNKLVFNGETVAATTVGYQIRARAEEFLKVVKSNLNPRNTRAASRCLVGWSRPDGDCVKLNVEGSWYAQRSNAACGECSGTRLGDS</sequence>
<proteinExistence type="predicted"/>
<evidence type="ECO:0000313" key="2">
    <source>
        <dbReference type="EMBL" id="RYQ95819.1"/>
    </source>
</evidence>
<accession>A0A444Y1Q1</accession>
<organism evidence="2 3">
    <name type="scientific">Arachis hypogaea</name>
    <name type="common">Peanut</name>
    <dbReference type="NCBI Taxonomy" id="3818"/>
    <lineage>
        <taxon>Eukaryota</taxon>
        <taxon>Viridiplantae</taxon>
        <taxon>Streptophyta</taxon>
        <taxon>Embryophyta</taxon>
        <taxon>Tracheophyta</taxon>
        <taxon>Spermatophyta</taxon>
        <taxon>Magnoliopsida</taxon>
        <taxon>eudicotyledons</taxon>
        <taxon>Gunneridae</taxon>
        <taxon>Pentapetalae</taxon>
        <taxon>rosids</taxon>
        <taxon>fabids</taxon>
        <taxon>Fabales</taxon>
        <taxon>Fabaceae</taxon>
        <taxon>Papilionoideae</taxon>
        <taxon>50 kb inversion clade</taxon>
        <taxon>dalbergioids sensu lato</taxon>
        <taxon>Dalbergieae</taxon>
        <taxon>Pterocarpus clade</taxon>
        <taxon>Arachis</taxon>
    </lineage>
</organism>
<gene>
    <name evidence="2" type="ORF">Ahy_B08g091198</name>
</gene>
<keyword evidence="3" id="KW-1185">Reference proteome</keyword>